<feature type="compositionally biased region" description="Acidic residues" evidence="1">
    <location>
        <begin position="92"/>
        <end position="118"/>
    </location>
</feature>
<protein>
    <recommendedName>
        <fullName evidence="6">Pyrin domain-containing protein</fullName>
    </recommendedName>
</protein>
<dbReference type="Proteomes" id="UP000283210">
    <property type="component" value="Chromosome 16"/>
</dbReference>
<dbReference type="OrthoDB" id="8888059at2759"/>
<reference evidence="4 5" key="1">
    <citation type="submission" date="2018-11" db="EMBL/GenBank/DDBJ databases">
        <authorList>
            <person name="Lopez-Roques C."/>
            <person name="Donnadieu C."/>
            <person name="Bouchez O."/>
            <person name="Klopp C."/>
            <person name="Cabau C."/>
            <person name="Zahm M."/>
        </authorList>
    </citation>
    <scope>NUCLEOTIDE SEQUENCE [LARGE SCALE GENOMIC DNA]</scope>
    <source>
        <strain evidence="4">RS831</strain>
        <tissue evidence="4">Whole body</tissue>
    </source>
</reference>
<evidence type="ECO:0000256" key="1">
    <source>
        <dbReference type="SAM" id="MobiDB-lite"/>
    </source>
</evidence>
<evidence type="ECO:0000313" key="5">
    <source>
        <dbReference type="Proteomes" id="UP000283210"/>
    </source>
</evidence>
<dbReference type="GO" id="GO:0042981">
    <property type="term" value="P:regulation of apoptotic process"/>
    <property type="evidence" value="ECO:0007669"/>
    <property type="project" value="InterPro"/>
</dbReference>
<accession>A0A3S2P3A5</accession>
<dbReference type="Pfam" id="PF02758">
    <property type="entry name" value="PYRIN"/>
    <property type="match status" value="1"/>
</dbReference>
<gene>
    <name evidence="4" type="ORF">OJAV_G00165570</name>
</gene>
<dbReference type="InterPro" id="IPR001315">
    <property type="entry name" value="CARD"/>
</dbReference>
<dbReference type="Gene3D" id="1.10.533.10">
    <property type="entry name" value="Death Domain, Fas"/>
    <property type="match status" value="2"/>
</dbReference>
<evidence type="ECO:0008006" key="6">
    <source>
        <dbReference type="Google" id="ProtNLM"/>
    </source>
</evidence>
<dbReference type="PROSITE" id="PS50209">
    <property type="entry name" value="CARD"/>
    <property type="match status" value="1"/>
</dbReference>
<dbReference type="InterPro" id="IPR004020">
    <property type="entry name" value="DAPIN"/>
</dbReference>
<dbReference type="Pfam" id="PF00619">
    <property type="entry name" value="CARD"/>
    <property type="match status" value="1"/>
</dbReference>
<evidence type="ECO:0000259" key="2">
    <source>
        <dbReference type="PROSITE" id="PS50209"/>
    </source>
</evidence>
<feature type="region of interest" description="Disordered" evidence="1">
    <location>
        <begin position="76"/>
        <end position="126"/>
    </location>
</feature>
<keyword evidence="5" id="KW-1185">Reference proteome</keyword>
<feature type="domain" description="CARD" evidence="2">
    <location>
        <begin position="138"/>
        <end position="223"/>
    </location>
</feature>
<proteinExistence type="predicted"/>
<sequence>MSLKKLSKNELKEFVSELVDREGDQKVYKKQVEDKDYIDIADVMVSVFSEYALHVAVEVLREVNMNNYADELAAAEQEHYESNSVETNTDERTDEYDESEDEYEESEDEDEEHLDEYDEHQNEYDERQNEYAAPLVSAKEFVEKNKKKLIAKVVEANALLDVLHNNKVLDDHSYCKIKALSSDKKKMKKLLTGAYLASETACYIFCDFLYASQAYLISKLLNY</sequence>
<name>A0A3S2P3A5_ORYJA</name>
<dbReference type="EMBL" id="CM012452">
    <property type="protein sequence ID" value="RVE63238.1"/>
    <property type="molecule type" value="Genomic_DNA"/>
</dbReference>
<evidence type="ECO:0000313" key="4">
    <source>
        <dbReference type="EMBL" id="RVE63238.1"/>
    </source>
</evidence>
<dbReference type="SMART" id="SM01289">
    <property type="entry name" value="PYRIN"/>
    <property type="match status" value="1"/>
</dbReference>
<dbReference type="PROSITE" id="PS50824">
    <property type="entry name" value="DAPIN"/>
    <property type="match status" value="1"/>
</dbReference>
<evidence type="ECO:0000259" key="3">
    <source>
        <dbReference type="PROSITE" id="PS50824"/>
    </source>
</evidence>
<dbReference type="AlphaFoldDB" id="A0A3S2P3A5"/>
<dbReference type="InterPro" id="IPR011029">
    <property type="entry name" value="DEATH-like_dom_sf"/>
</dbReference>
<reference evidence="4 5" key="2">
    <citation type="submission" date="2019-01" db="EMBL/GenBank/DDBJ databases">
        <title>A chromosome length genome reference of the Java medaka (oryzias javanicus).</title>
        <authorList>
            <person name="Herpin A."/>
            <person name="Takehana Y."/>
            <person name="Naruse K."/>
            <person name="Ansai S."/>
            <person name="Kawaguchi M."/>
        </authorList>
    </citation>
    <scope>NUCLEOTIDE SEQUENCE [LARGE SCALE GENOMIC DNA]</scope>
    <source>
        <strain evidence="4">RS831</strain>
        <tissue evidence="4">Whole body</tissue>
    </source>
</reference>
<feature type="domain" description="Pyrin" evidence="3">
    <location>
        <begin position="1"/>
        <end position="78"/>
    </location>
</feature>
<dbReference type="SUPFAM" id="SSF47986">
    <property type="entry name" value="DEATH domain"/>
    <property type="match status" value="2"/>
</dbReference>
<organism evidence="4 5">
    <name type="scientific">Oryzias javanicus</name>
    <name type="common">Javanese ricefish</name>
    <name type="synonym">Aplocheilus javanicus</name>
    <dbReference type="NCBI Taxonomy" id="123683"/>
    <lineage>
        <taxon>Eukaryota</taxon>
        <taxon>Metazoa</taxon>
        <taxon>Chordata</taxon>
        <taxon>Craniata</taxon>
        <taxon>Vertebrata</taxon>
        <taxon>Euteleostomi</taxon>
        <taxon>Actinopterygii</taxon>
        <taxon>Neopterygii</taxon>
        <taxon>Teleostei</taxon>
        <taxon>Neoteleostei</taxon>
        <taxon>Acanthomorphata</taxon>
        <taxon>Ovalentaria</taxon>
        <taxon>Atherinomorphae</taxon>
        <taxon>Beloniformes</taxon>
        <taxon>Adrianichthyidae</taxon>
        <taxon>Oryziinae</taxon>
        <taxon>Oryzias</taxon>
    </lineage>
</organism>